<evidence type="ECO:0000313" key="2">
    <source>
        <dbReference type="EMBL" id="THH05113.1"/>
    </source>
</evidence>
<feature type="compositionally biased region" description="Polar residues" evidence="1">
    <location>
        <begin position="365"/>
        <end position="375"/>
    </location>
</feature>
<organism evidence="2 3">
    <name type="scientific">Bondarzewia mesenterica</name>
    <dbReference type="NCBI Taxonomy" id="1095465"/>
    <lineage>
        <taxon>Eukaryota</taxon>
        <taxon>Fungi</taxon>
        <taxon>Dikarya</taxon>
        <taxon>Basidiomycota</taxon>
        <taxon>Agaricomycotina</taxon>
        <taxon>Agaricomycetes</taxon>
        <taxon>Russulales</taxon>
        <taxon>Bondarzewiaceae</taxon>
        <taxon>Bondarzewia</taxon>
    </lineage>
</organism>
<dbReference type="EMBL" id="SGPL01001052">
    <property type="protein sequence ID" value="THH05113.1"/>
    <property type="molecule type" value="Genomic_DNA"/>
</dbReference>
<feature type="region of interest" description="Disordered" evidence="1">
    <location>
        <begin position="1"/>
        <end position="45"/>
    </location>
</feature>
<gene>
    <name evidence="2" type="ORF">EW146_g9991</name>
</gene>
<evidence type="ECO:0000313" key="3">
    <source>
        <dbReference type="Proteomes" id="UP000310158"/>
    </source>
</evidence>
<feature type="region of interest" description="Disordered" evidence="1">
    <location>
        <begin position="88"/>
        <end position="137"/>
    </location>
</feature>
<feature type="compositionally biased region" description="Low complexity" evidence="1">
    <location>
        <begin position="24"/>
        <end position="40"/>
    </location>
</feature>
<feature type="compositionally biased region" description="Polar residues" evidence="1">
    <location>
        <begin position="88"/>
        <end position="100"/>
    </location>
</feature>
<dbReference type="OrthoDB" id="5594178at2759"/>
<keyword evidence="3" id="KW-1185">Reference proteome</keyword>
<comment type="caution">
    <text evidence="2">The sequence shown here is derived from an EMBL/GenBank/DDBJ whole genome shotgun (WGS) entry which is preliminary data.</text>
</comment>
<sequence>MVTQENISVLSSPTPISDPPSAVSVDTDADTSIDTSANATPAGSNTLMGTIEVPGRDRSRTIVTRPIWDTAITIHPRHNFCTCDRQGTVISPSTSVNTSRAETETDNDANVDMDHDQSCETTDTSPSPEPVAISHPPQTSLHTRRAVGIVSDAMMQMATGASLELNTDAHIIINHDQDVSGEGAGIEDGIVLLELNDDFAMGAPPGASGVIETAKMVHPDEGARCGRNDLTPRAIYTNLPFTTPGTAGRAYRGSNGEEDTPVRLNAPMQRNLPLPAVARGVPTITADGTATVRASGHGHHHHHHREPDMGLYGDEDILLSLQLLAYLSKYPHVRQAFYKPCTSFHPASATLRVGEHLGAAQTSINSATARPSNVGPSKEPSSSSSHSLLVVERWSTYTRWLCTSAQAVGPI</sequence>
<dbReference type="AlphaFoldDB" id="A0A4V3XCA6"/>
<evidence type="ECO:0000256" key="1">
    <source>
        <dbReference type="SAM" id="MobiDB-lite"/>
    </source>
</evidence>
<feature type="region of interest" description="Disordered" evidence="1">
    <location>
        <begin position="365"/>
        <end position="385"/>
    </location>
</feature>
<reference evidence="2 3" key="1">
    <citation type="submission" date="2019-02" db="EMBL/GenBank/DDBJ databases">
        <title>Genome sequencing of the rare red list fungi Bondarzewia mesenterica.</title>
        <authorList>
            <person name="Buettner E."/>
            <person name="Kellner H."/>
        </authorList>
    </citation>
    <scope>NUCLEOTIDE SEQUENCE [LARGE SCALE GENOMIC DNA]</scope>
    <source>
        <strain evidence="2 3">DSM 108281</strain>
    </source>
</reference>
<dbReference type="Proteomes" id="UP000310158">
    <property type="component" value="Unassembled WGS sequence"/>
</dbReference>
<feature type="compositionally biased region" description="Polar residues" evidence="1">
    <location>
        <begin position="1"/>
        <end position="15"/>
    </location>
</feature>
<name>A0A4V3XCA6_9AGAM</name>
<proteinExistence type="predicted"/>
<protein>
    <submittedName>
        <fullName evidence="2">Uncharacterized protein</fullName>
    </submittedName>
</protein>
<accession>A0A4V3XCA6</accession>